<evidence type="ECO:0000256" key="1">
    <source>
        <dbReference type="SAM" id="Phobius"/>
    </source>
</evidence>
<feature type="transmembrane region" description="Helical" evidence="1">
    <location>
        <begin position="31"/>
        <end position="53"/>
    </location>
</feature>
<feature type="transmembrane region" description="Helical" evidence="1">
    <location>
        <begin position="127"/>
        <end position="145"/>
    </location>
</feature>
<reference evidence="2" key="1">
    <citation type="submission" date="2022-02" db="EMBL/GenBank/DDBJ databases">
        <title>Fredinandcohnia quinoae sp. nov. isolated from Chenopodium quinoa seeds.</title>
        <authorList>
            <person name="Saati-Santamaria Z."/>
            <person name="Flores-Felix J.D."/>
            <person name="Igual J.M."/>
            <person name="Velazquez E."/>
            <person name="Garcia-Fraile P."/>
            <person name="Martinez-Molina E."/>
        </authorList>
    </citation>
    <scope>NUCLEOTIDE SEQUENCE</scope>
    <source>
        <strain evidence="2">SECRCQ15</strain>
    </source>
</reference>
<feature type="transmembrane region" description="Helical" evidence="1">
    <location>
        <begin position="199"/>
        <end position="216"/>
    </location>
</feature>
<protein>
    <submittedName>
        <fullName evidence="2">Uncharacterized protein</fullName>
    </submittedName>
</protein>
<evidence type="ECO:0000313" key="2">
    <source>
        <dbReference type="EMBL" id="MCH1624172.1"/>
    </source>
</evidence>
<gene>
    <name evidence="2" type="ORF">MJG50_02435</name>
</gene>
<feature type="transmembrane region" description="Helical" evidence="1">
    <location>
        <begin position="73"/>
        <end position="92"/>
    </location>
</feature>
<accession>A0AAW5E2S0</accession>
<proteinExistence type="predicted"/>
<keyword evidence="3" id="KW-1185">Reference proteome</keyword>
<dbReference type="AlphaFoldDB" id="A0AAW5E2S0"/>
<organism evidence="2 3">
    <name type="scientific">Fredinandcohnia quinoae</name>
    <dbReference type="NCBI Taxonomy" id="2918902"/>
    <lineage>
        <taxon>Bacteria</taxon>
        <taxon>Bacillati</taxon>
        <taxon>Bacillota</taxon>
        <taxon>Bacilli</taxon>
        <taxon>Bacillales</taxon>
        <taxon>Bacillaceae</taxon>
        <taxon>Fredinandcohnia</taxon>
    </lineage>
</organism>
<keyword evidence="1" id="KW-0472">Membrane</keyword>
<sequence>MNTNFLYYLGLAIISIILLIYVCYKIGVRQGLLTFFAMVGLGYLIEAVIFNLLNSYQYYPNIIKRDPIYDSTLGAIVSNALSLPVAATYLAAFRKNWVWILCTVALFAGIEWLFLRVDIYKHHWWKIGYTSMGLPFYFYSAKFLYKKMAHPLEGILHAICLFLIISPFSGSFQFTPIMIFSNRYYDFGWFMDRSRDTVAFAALFYLCSSLFYVAITRLFHHRRKWGKYILTPFTMLFANILLKKIGILHSLVWWDTSYYVLISILSVLLTEIISKNLNNGPST</sequence>
<evidence type="ECO:0000313" key="3">
    <source>
        <dbReference type="Proteomes" id="UP001431131"/>
    </source>
</evidence>
<keyword evidence="1" id="KW-1133">Transmembrane helix</keyword>
<feature type="transmembrane region" description="Helical" evidence="1">
    <location>
        <begin position="6"/>
        <end position="24"/>
    </location>
</feature>
<keyword evidence="1" id="KW-0812">Transmembrane</keyword>
<dbReference type="RefSeq" id="WP_240252422.1">
    <property type="nucleotide sequence ID" value="NZ_JAKTTI010000002.1"/>
</dbReference>
<feature type="transmembrane region" description="Helical" evidence="1">
    <location>
        <begin position="97"/>
        <end position="115"/>
    </location>
</feature>
<name>A0AAW5E2S0_9BACI</name>
<dbReference type="EMBL" id="JAKTTI010000002">
    <property type="protein sequence ID" value="MCH1624172.1"/>
    <property type="molecule type" value="Genomic_DNA"/>
</dbReference>
<comment type="caution">
    <text evidence="2">The sequence shown here is derived from an EMBL/GenBank/DDBJ whole genome shotgun (WGS) entry which is preliminary data.</text>
</comment>
<feature type="transmembrane region" description="Helical" evidence="1">
    <location>
        <begin position="157"/>
        <end position="179"/>
    </location>
</feature>
<feature type="transmembrane region" description="Helical" evidence="1">
    <location>
        <begin position="258"/>
        <end position="277"/>
    </location>
</feature>
<dbReference type="Proteomes" id="UP001431131">
    <property type="component" value="Unassembled WGS sequence"/>
</dbReference>